<dbReference type="STRING" id="1122155.SAMN02745158_03341"/>
<keyword evidence="3" id="KW-0694">RNA-binding</keyword>
<evidence type="ECO:0000256" key="3">
    <source>
        <dbReference type="PROSITE-ProRule" id="PRU00529"/>
    </source>
</evidence>
<dbReference type="InterPro" id="IPR000241">
    <property type="entry name" value="RlmKL-like_Mtase"/>
</dbReference>
<reference evidence="5 6" key="1">
    <citation type="submission" date="2016-11" db="EMBL/GenBank/DDBJ databases">
        <authorList>
            <person name="Jaros S."/>
            <person name="Januszkiewicz K."/>
            <person name="Wedrychowicz H."/>
        </authorList>
    </citation>
    <scope>NUCLEOTIDE SEQUENCE [LARGE SCALE GENOMIC DNA]</scope>
    <source>
        <strain evidence="5 6">DSM 17459</strain>
    </source>
</reference>
<dbReference type="GO" id="GO:0008990">
    <property type="term" value="F:rRNA (guanine-N2-)-methyltransferase activity"/>
    <property type="evidence" value="ECO:0007669"/>
    <property type="project" value="TreeGrafter"/>
</dbReference>
<organism evidence="5 6">
    <name type="scientific">Lactonifactor longoviformis DSM 17459</name>
    <dbReference type="NCBI Taxonomy" id="1122155"/>
    <lineage>
        <taxon>Bacteria</taxon>
        <taxon>Bacillati</taxon>
        <taxon>Bacillota</taxon>
        <taxon>Clostridia</taxon>
        <taxon>Eubacteriales</taxon>
        <taxon>Clostridiaceae</taxon>
        <taxon>Lactonifactor</taxon>
    </lineage>
</organism>
<dbReference type="GO" id="GO:0070043">
    <property type="term" value="F:rRNA (guanine-N7-)-methyltransferase activity"/>
    <property type="evidence" value="ECO:0007669"/>
    <property type="project" value="TreeGrafter"/>
</dbReference>
<dbReference type="PROSITE" id="PS01261">
    <property type="entry name" value="UPF0020"/>
    <property type="match status" value="1"/>
</dbReference>
<dbReference type="InterPro" id="IPR029063">
    <property type="entry name" value="SAM-dependent_MTases_sf"/>
</dbReference>
<dbReference type="PROSITE" id="PS51165">
    <property type="entry name" value="THUMP"/>
    <property type="match status" value="1"/>
</dbReference>
<dbReference type="OrthoDB" id="9809404at2"/>
<dbReference type="Pfam" id="PF02926">
    <property type="entry name" value="THUMP"/>
    <property type="match status" value="1"/>
</dbReference>
<dbReference type="Gene3D" id="3.40.50.150">
    <property type="entry name" value="Vaccinia Virus protein VP39"/>
    <property type="match status" value="1"/>
</dbReference>
<proteinExistence type="predicted"/>
<accession>A0A1M5AU79</accession>
<dbReference type="RefSeq" id="WP_072853792.1">
    <property type="nucleotide sequence ID" value="NZ_FQVI01000022.1"/>
</dbReference>
<dbReference type="Pfam" id="PF01170">
    <property type="entry name" value="UPF0020"/>
    <property type="match status" value="1"/>
</dbReference>
<evidence type="ECO:0000256" key="1">
    <source>
        <dbReference type="ARBA" id="ARBA00022603"/>
    </source>
</evidence>
<gene>
    <name evidence="5" type="ORF">SAMN02745158_03341</name>
</gene>
<dbReference type="CDD" id="cd11715">
    <property type="entry name" value="THUMP_AdoMetMT"/>
    <property type="match status" value="1"/>
</dbReference>
<keyword evidence="2" id="KW-0808">Transferase</keyword>
<dbReference type="AlphaFoldDB" id="A0A1M5AU79"/>
<dbReference type="Gene3D" id="3.30.2130.30">
    <property type="match status" value="1"/>
</dbReference>
<name>A0A1M5AU79_9CLOT</name>
<keyword evidence="1 5" id="KW-0489">Methyltransferase</keyword>
<dbReference type="InterPro" id="IPR004114">
    <property type="entry name" value="THUMP_dom"/>
</dbReference>
<dbReference type="Pfam" id="PF22020">
    <property type="entry name" value="RlmL_1st"/>
    <property type="match status" value="1"/>
</dbReference>
<evidence type="ECO:0000313" key="5">
    <source>
        <dbReference type="EMBL" id="SHF33811.1"/>
    </source>
</evidence>
<dbReference type="InterPro" id="IPR002052">
    <property type="entry name" value="DNA_methylase_N6_adenine_CS"/>
</dbReference>
<dbReference type="Proteomes" id="UP000184245">
    <property type="component" value="Unassembled WGS sequence"/>
</dbReference>
<feature type="domain" description="THUMP" evidence="4">
    <location>
        <begin position="45"/>
        <end position="156"/>
    </location>
</feature>
<evidence type="ECO:0000313" key="6">
    <source>
        <dbReference type="Proteomes" id="UP000184245"/>
    </source>
</evidence>
<dbReference type="SMART" id="SM00981">
    <property type="entry name" value="THUMP"/>
    <property type="match status" value="1"/>
</dbReference>
<protein>
    <submittedName>
        <fullName evidence="5">Putative N6-adenine-specific DNA methylase</fullName>
    </submittedName>
</protein>
<dbReference type="InterPro" id="IPR054170">
    <property type="entry name" value="RlmL_1st"/>
</dbReference>
<keyword evidence="6" id="KW-1185">Reference proteome</keyword>
<dbReference type="PANTHER" id="PTHR47313:SF1">
    <property type="entry name" value="RIBOSOMAL RNA LARGE SUBUNIT METHYLTRANSFERASE K_L"/>
    <property type="match status" value="1"/>
</dbReference>
<dbReference type="EMBL" id="FQVI01000022">
    <property type="protein sequence ID" value="SHF33811.1"/>
    <property type="molecule type" value="Genomic_DNA"/>
</dbReference>
<sequence>MERLELIAPCHFGLEAVLKREIIDLGYDISQVEDGKVTFWGDAEAIAYANVFLRTAERVMIKVGKIKATTFEELFDKTKELPWENFIPKDGKFWVAKANSIKSKLYSPSDIQSIMKKAIVERLKGKYHVAWFEEDGPSYPIRVSFLKDVATIGLDTTGTSLHKRGYRQLTAKAPITETLAAALLMLTPWKKDRILVDPFCGSGTFPIEAAMLAADMAPGMNRSFLAEDWKNVVGRKYWYDAANEARERMDTKIDVDIQGYDIDGDVVRSARENARAAGVEHLIHFQQREVSQLRHPKKYGFLITNPPYGERLEERSELPGLYTEIGESFAALDSWSMYLITSYEDAEKYIGRKADKNRKIYNGMLKTYFYQFLGPKPPKKTKPE</sequence>
<dbReference type="PANTHER" id="PTHR47313">
    <property type="entry name" value="RIBOSOMAL RNA LARGE SUBUNIT METHYLTRANSFERASE K/L"/>
    <property type="match status" value="1"/>
</dbReference>
<evidence type="ECO:0000259" key="4">
    <source>
        <dbReference type="PROSITE" id="PS51165"/>
    </source>
</evidence>
<dbReference type="GO" id="GO:0003723">
    <property type="term" value="F:RNA binding"/>
    <property type="evidence" value="ECO:0007669"/>
    <property type="project" value="UniProtKB-UniRule"/>
</dbReference>
<dbReference type="SUPFAM" id="SSF53335">
    <property type="entry name" value="S-adenosyl-L-methionine-dependent methyltransferases"/>
    <property type="match status" value="1"/>
</dbReference>
<dbReference type="PROSITE" id="PS00092">
    <property type="entry name" value="N6_MTASE"/>
    <property type="match status" value="1"/>
</dbReference>
<evidence type="ECO:0000256" key="2">
    <source>
        <dbReference type="ARBA" id="ARBA00022679"/>
    </source>
</evidence>
<dbReference type="InterPro" id="IPR053943">
    <property type="entry name" value="RlmKL-like_Mtase_CS"/>
</dbReference>